<dbReference type="InterPro" id="IPR045751">
    <property type="entry name" value="DUF6179"/>
</dbReference>
<reference evidence="1 2" key="1">
    <citation type="submission" date="2013-03" db="EMBL/GenBank/DDBJ databases">
        <title>Whole genome shotgun sequencing of Clostridium sartagoforme AAU1.</title>
        <authorList>
            <person name="Joshi C.G."/>
            <person name="Duggirala S.M."/>
            <person name="Nathani N.M."/>
            <person name="Bhatt V.D."/>
            <person name="Patel A.K."/>
            <person name="Pandya P.R."/>
            <person name="KaPatel J.A."/>
        </authorList>
    </citation>
    <scope>NUCLEOTIDE SEQUENCE [LARGE SCALE GENOMIC DNA]</scope>
    <source>
        <strain evidence="1 2">AAU1</strain>
    </source>
</reference>
<evidence type="ECO:0000313" key="1">
    <source>
        <dbReference type="EMBL" id="EOR20077.1"/>
    </source>
</evidence>
<dbReference type="PATRIC" id="fig|1202534.3.peg.3705"/>
<name>R9BSU0_9CLOT</name>
<comment type="caution">
    <text evidence="1">The sequence shown here is derived from an EMBL/GenBank/DDBJ whole genome shotgun (WGS) entry which is preliminary data.</text>
</comment>
<sequence length="448" mass="52756">MKNFIIKNTDKVEGSLSQEYYFQSLLQYAYSNDLLSKEQFENIQIQIIGILKELVGYYTMGESTSVRVEVAESLLLSIYYTISLFLKNNFKAIESIDLIKKNNIKEIFNKGQKLLKVKLNECTTLLEYITKTKILIKNYAYIDTMEYGIPLFFKEYNFRYESHEVPGSIDYPLANYEINLAGVEYIERYLKNLYLENLFCSNFNFKDIDELLNGYDKKSYHLLINVFKIVLTNSIGSILLNRSAKNLLITSSDKIYIEYKLKDLSEAQLKDNILMAIEKICSEFSIDNQELINYLNNISVEISHEININKIDKIFITPNNEKENIIKYKDRKSIKNNLFRYVTEEIRTCNTVEDKIKIIKEDIHSLRDLVDVLGADCIFEHEFYKVFNSLEDIEIALLIKYLPSNKDLDSDYGTESEKEWHEKLKEYLDYIDDYRKKNIMSLSNKIEI</sequence>
<gene>
    <name evidence="1" type="ORF">A500_18592</name>
</gene>
<dbReference type="OrthoDB" id="3173587at2"/>
<protein>
    <submittedName>
        <fullName evidence="1">Uncharacterized protein</fullName>
    </submittedName>
</protein>
<evidence type="ECO:0000313" key="2">
    <source>
        <dbReference type="Proteomes" id="UP000013988"/>
    </source>
</evidence>
<keyword evidence="2" id="KW-1185">Reference proteome</keyword>
<organism evidence="1 2">
    <name type="scientific">Clostridium sartagoforme AAU1</name>
    <dbReference type="NCBI Taxonomy" id="1202534"/>
    <lineage>
        <taxon>Bacteria</taxon>
        <taxon>Bacillati</taxon>
        <taxon>Bacillota</taxon>
        <taxon>Clostridia</taxon>
        <taxon>Eubacteriales</taxon>
        <taxon>Clostridiaceae</taxon>
        <taxon>Clostridium</taxon>
    </lineage>
</organism>
<dbReference type="Pfam" id="PF19677">
    <property type="entry name" value="DUF6179"/>
    <property type="match status" value="1"/>
</dbReference>
<accession>R9BSU0</accession>
<dbReference type="Proteomes" id="UP000013988">
    <property type="component" value="Unassembled WGS sequence"/>
</dbReference>
<proteinExistence type="predicted"/>
<dbReference type="EMBL" id="ASRV01000225">
    <property type="protein sequence ID" value="EOR20077.1"/>
    <property type="molecule type" value="Genomic_DNA"/>
</dbReference>
<dbReference type="AlphaFoldDB" id="R9BSU0"/>
<dbReference type="RefSeq" id="WP_016208930.1">
    <property type="nucleotide sequence ID" value="NZ_ASRV01000225.1"/>
</dbReference>